<feature type="compositionally biased region" description="Low complexity" evidence="1">
    <location>
        <begin position="103"/>
        <end position="116"/>
    </location>
</feature>
<feature type="region of interest" description="Disordered" evidence="1">
    <location>
        <begin position="75"/>
        <end position="133"/>
    </location>
</feature>
<dbReference type="Proteomes" id="UP001530400">
    <property type="component" value="Unassembled WGS sequence"/>
</dbReference>
<comment type="caution">
    <text evidence="3">The sequence shown here is derived from an EMBL/GenBank/DDBJ whole genome shotgun (WGS) entry which is preliminary data.</text>
</comment>
<feature type="region of interest" description="Disordered" evidence="1">
    <location>
        <begin position="278"/>
        <end position="358"/>
    </location>
</feature>
<keyword evidence="2" id="KW-0732">Signal</keyword>
<feature type="compositionally biased region" description="Pro residues" evidence="1">
    <location>
        <begin position="345"/>
        <end position="357"/>
    </location>
</feature>
<sequence>MATMCAFPAFLSLLLLLHLCNRFADAACFIHSPTNALRRGITLQSNKSVNHGTGDFHYSQQPRGTSFISQISKRDLEERRQMRPPFSPQPQQWQPPIPPPPQQQQQQQQQIVAPQQTRTGTQAAPQTQMSNSMQEFDSISANIKAMTSLLGDVKESLTVQHSDIRWLNKKHQEIEKRLERAEIFNTAISQDVSELKSSKSSSVNQSRFGPISGEYEQSRYRDNAASEYNSRDVIENKDSLHEKLDRIKDQMNRLDIAIKVGEVTLSNHMEEVNMRFDKVKNTDTDGPVIDNMSQNEQYQQSQPNTNQQFSQPNTNQQFSQPYVQPDMNQQFNQPQPSNMNSQFRQPPPPPFEPPPIPNEINQPYPGSFQDPSFQMGSFRYEAPRIGRSYEIPSPRQTVQSKSSVNYNNQRRNRSFISAISEQELSQRRELFEPVEPMPFVDEPDEYFDDDYYDFYPPDEPFLGEGGYFEEGLFGY</sequence>
<feature type="region of interest" description="Disordered" evidence="1">
    <location>
        <begin position="193"/>
        <end position="216"/>
    </location>
</feature>
<protein>
    <submittedName>
        <fullName evidence="3">Uncharacterized protein</fullName>
    </submittedName>
</protein>
<feature type="compositionally biased region" description="Low complexity" evidence="1">
    <location>
        <begin position="299"/>
        <end position="321"/>
    </location>
</feature>
<feature type="signal peptide" evidence="2">
    <location>
        <begin position="1"/>
        <end position="26"/>
    </location>
</feature>
<evidence type="ECO:0000256" key="2">
    <source>
        <dbReference type="SAM" id="SignalP"/>
    </source>
</evidence>
<name>A0ABD3QMV3_9STRA</name>
<feature type="compositionally biased region" description="Pro residues" evidence="1">
    <location>
        <begin position="85"/>
        <end position="102"/>
    </location>
</feature>
<reference evidence="3 4" key="1">
    <citation type="submission" date="2024-10" db="EMBL/GenBank/DDBJ databases">
        <title>Updated reference genomes for cyclostephanoid diatoms.</title>
        <authorList>
            <person name="Roberts W.R."/>
            <person name="Alverson A.J."/>
        </authorList>
    </citation>
    <scope>NUCLEOTIDE SEQUENCE [LARGE SCALE GENOMIC DNA]</scope>
    <source>
        <strain evidence="3 4">AJA010-31</strain>
    </source>
</reference>
<proteinExistence type="predicted"/>
<feature type="chain" id="PRO_5044836537" evidence="2">
    <location>
        <begin position="27"/>
        <end position="475"/>
    </location>
</feature>
<evidence type="ECO:0000313" key="4">
    <source>
        <dbReference type="Proteomes" id="UP001530400"/>
    </source>
</evidence>
<accession>A0ABD3QMV3</accession>
<evidence type="ECO:0000313" key="3">
    <source>
        <dbReference type="EMBL" id="KAL3801759.1"/>
    </source>
</evidence>
<dbReference type="SUPFAM" id="SSF81995">
    <property type="entry name" value="beta-sandwich domain of Sec23/24"/>
    <property type="match status" value="1"/>
</dbReference>
<evidence type="ECO:0000256" key="1">
    <source>
        <dbReference type="SAM" id="MobiDB-lite"/>
    </source>
</evidence>
<keyword evidence="4" id="KW-1185">Reference proteome</keyword>
<organism evidence="3 4">
    <name type="scientific">Cyclotella atomus</name>
    <dbReference type="NCBI Taxonomy" id="382360"/>
    <lineage>
        <taxon>Eukaryota</taxon>
        <taxon>Sar</taxon>
        <taxon>Stramenopiles</taxon>
        <taxon>Ochrophyta</taxon>
        <taxon>Bacillariophyta</taxon>
        <taxon>Coscinodiscophyceae</taxon>
        <taxon>Thalassiosirophycidae</taxon>
        <taxon>Stephanodiscales</taxon>
        <taxon>Stephanodiscaceae</taxon>
        <taxon>Cyclotella</taxon>
    </lineage>
</organism>
<dbReference type="AlphaFoldDB" id="A0ABD3QMV3"/>
<dbReference type="EMBL" id="JALLPJ020000123">
    <property type="protein sequence ID" value="KAL3801759.1"/>
    <property type="molecule type" value="Genomic_DNA"/>
</dbReference>
<feature type="compositionally biased region" description="Polar residues" evidence="1">
    <location>
        <begin position="117"/>
        <end position="133"/>
    </location>
</feature>
<feature type="compositionally biased region" description="Polar residues" evidence="1">
    <location>
        <begin position="326"/>
        <end position="344"/>
    </location>
</feature>
<gene>
    <name evidence="3" type="ORF">ACHAWO_013908</name>
</gene>